<keyword evidence="2" id="KW-1003">Cell membrane</keyword>
<dbReference type="CDD" id="cd06853">
    <property type="entry name" value="GT_WecA_like"/>
    <property type="match status" value="1"/>
</dbReference>
<feature type="transmembrane region" description="Helical" evidence="8">
    <location>
        <begin position="50"/>
        <end position="75"/>
    </location>
</feature>
<reference evidence="9 10" key="1">
    <citation type="submission" date="2016-10" db="EMBL/GenBank/DDBJ databases">
        <authorList>
            <person name="de Groot N.N."/>
        </authorList>
    </citation>
    <scope>NUCLEOTIDE SEQUENCE [LARGE SCALE GENOMIC DNA]</scope>
    <source>
        <strain evidence="9 10">AR32</strain>
    </source>
</reference>
<evidence type="ECO:0000256" key="5">
    <source>
        <dbReference type="ARBA" id="ARBA00022989"/>
    </source>
</evidence>
<gene>
    <name evidence="9" type="ORF">SAMN05216354_2229</name>
</gene>
<organism evidence="9 10">
    <name type="scientific">Xylanibacter ruminicola</name>
    <name type="common">Prevotella ruminicola</name>
    <dbReference type="NCBI Taxonomy" id="839"/>
    <lineage>
        <taxon>Bacteria</taxon>
        <taxon>Pseudomonadati</taxon>
        <taxon>Bacteroidota</taxon>
        <taxon>Bacteroidia</taxon>
        <taxon>Bacteroidales</taxon>
        <taxon>Prevotellaceae</taxon>
        <taxon>Xylanibacter</taxon>
    </lineage>
</organism>
<keyword evidence="3 9" id="KW-0808">Transferase</keyword>
<dbReference type="GO" id="GO:0005886">
    <property type="term" value="C:plasma membrane"/>
    <property type="evidence" value="ECO:0007669"/>
    <property type="project" value="UniProtKB-SubCell"/>
</dbReference>
<accession>A0A1H5W9V4</accession>
<dbReference type="Proteomes" id="UP000236735">
    <property type="component" value="Unassembled WGS sequence"/>
</dbReference>
<feature type="transmembrane region" description="Helical" evidence="8">
    <location>
        <begin position="262"/>
        <end position="282"/>
    </location>
</feature>
<evidence type="ECO:0000256" key="6">
    <source>
        <dbReference type="ARBA" id="ARBA00023136"/>
    </source>
</evidence>
<dbReference type="EMBL" id="FNUV01000006">
    <property type="protein sequence ID" value="SEF96252.1"/>
    <property type="molecule type" value="Genomic_DNA"/>
</dbReference>
<dbReference type="Pfam" id="PF00953">
    <property type="entry name" value="Glycos_transf_4"/>
    <property type="match status" value="1"/>
</dbReference>
<comment type="subcellular location">
    <subcellularLocation>
        <location evidence="1">Cell membrane</location>
        <topology evidence="1">Multi-pass membrane protein</topology>
    </subcellularLocation>
</comment>
<dbReference type="RefSeq" id="WP_103915989.1">
    <property type="nucleotide sequence ID" value="NZ_FNUV01000006.1"/>
</dbReference>
<feature type="transmembrane region" description="Helical" evidence="8">
    <location>
        <begin position="6"/>
        <end position="29"/>
    </location>
</feature>
<dbReference type="GO" id="GO:0044038">
    <property type="term" value="P:cell wall macromolecule biosynthetic process"/>
    <property type="evidence" value="ECO:0007669"/>
    <property type="project" value="TreeGrafter"/>
</dbReference>
<evidence type="ECO:0000313" key="9">
    <source>
        <dbReference type="EMBL" id="SEF96252.1"/>
    </source>
</evidence>
<evidence type="ECO:0000256" key="8">
    <source>
        <dbReference type="SAM" id="Phobius"/>
    </source>
</evidence>
<name>A0A1H5W9V4_XYLRU</name>
<dbReference type="GO" id="GO:0016780">
    <property type="term" value="F:phosphotransferase activity, for other substituted phosphate groups"/>
    <property type="evidence" value="ECO:0007669"/>
    <property type="project" value="InterPro"/>
</dbReference>
<feature type="transmembrane region" description="Helical" evidence="8">
    <location>
        <begin position="199"/>
        <end position="216"/>
    </location>
</feature>
<dbReference type="InterPro" id="IPR000715">
    <property type="entry name" value="Glycosyl_transferase_4"/>
</dbReference>
<evidence type="ECO:0000313" key="10">
    <source>
        <dbReference type="Proteomes" id="UP000236735"/>
    </source>
</evidence>
<keyword evidence="5 8" id="KW-1133">Transmembrane helix</keyword>
<dbReference type="AlphaFoldDB" id="A0A1H5W9V4"/>
<dbReference type="GO" id="GO:0009103">
    <property type="term" value="P:lipopolysaccharide biosynthetic process"/>
    <property type="evidence" value="ECO:0007669"/>
    <property type="project" value="TreeGrafter"/>
</dbReference>
<evidence type="ECO:0000256" key="7">
    <source>
        <dbReference type="PIRSR" id="PIRSR600715-1"/>
    </source>
</evidence>
<evidence type="ECO:0000256" key="1">
    <source>
        <dbReference type="ARBA" id="ARBA00004651"/>
    </source>
</evidence>
<feature type="transmembrane region" description="Helical" evidence="8">
    <location>
        <begin position="147"/>
        <end position="168"/>
    </location>
</feature>
<feature type="transmembrane region" description="Helical" evidence="8">
    <location>
        <begin position="175"/>
        <end position="193"/>
    </location>
</feature>
<feature type="binding site" evidence="7">
    <location>
        <position position="233"/>
    </location>
    <ligand>
        <name>Mg(2+)</name>
        <dbReference type="ChEBI" id="CHEBI:18420"/>
    </ligand>
</feature>
<evidence type="ECO:0000256" key="4">
    <source>
        <dbReference type="ARBA" id="ARBA00022692"/>
    </source>
</evidence>
<feature type="transmembrane region" description="Helical" evidence="8">
    <location>
        <begin position="338"/>
        <end position="359"/>
    </location>
</feature>
<protein>
    <submittedName>
        <fullName evidence="9">UDP-N-acetylmuramyl pentapeptide phosphotransferase/UDP-N-acetylglucosamine-1-phosphate transferase</fullName>
    </submittedName>
</protein>
<feature type="transmembrane region" description="Helical" evidence="8">
    <location>
        <begin position="303"/>
        <end position="326"/>
    </location>
</feature>
<dbReference type="GO" id="GO:0046872">
    <property type="term" value="F:metal ion binding"/>
    <property type="evidence" value="ECO:0007669"/>
    <property type="project" value="UniProtKB-KW"/>
</dbReference>
<keyword evidence="4 8" id="KW-0812">Transmembrane</keyword>
<sequence>MLYLSLFVPLLLSIGLAMYIIPRILVVSVKKDLNLPPRYTDKGHRNVPRLGGVSLFPILVISVGLAAVSCLMFDWRTLLSGEDEDTFVQFTFAIAGLTTMYLLGVMDDLIGVSLVSKMVIEFLASLLIPLSGLWLDDLHGLLGIYELPYWIGLFGTVMTVMFITNAIPMLDDVDGLASGMAMIAFSVLGALSLIADMPFLLMICSAMVGMLFPFFFRNVMGWRIGWRNIYLGDTGGLTIGYMLSFVVIALSRQGGYTLPEGIIMVCFGTLLIPMFDVLRVAVMRTVNHRSVFSRDNNHIHHRLMMGGMGPFNVLITILLVSAFFIVLNVVGVWLDWNLSLLLVGNVACWLVLQVVISYFKNKNRDSWVEQEWMI</sequence>
<dbReference type="PANTHER" id="PTHR22926:SF3">
    <property type="entry name" value="UNDECAPRENYL-PHOSPHATE ALPHA-N-ACETYLGLUCOSAMINYL 1-PHOSPHATE TRANSFERASE"/>
    <property type="match status" value="1"/>
</dbReference>
<keyword evidence="7" id="KW-0479">Metal-binding</keyword>
<dbReference type="PANTHER" id="PTHR22926">
    <property type="entry name" value="PHOSPHO-N-ACETYLMURAMOYL-PENTAPEPTIDE-TRANSFERASE"/>
    <property type="match status" value="1"/>
</dbReference>
<evidence type="ECO:0000256" key="2">
    <source>
        <dbReference type="ARBA" id="ARBA00022475"/>
    </source>
</evidence>
<feature type="transmembrane region" description="Helical" evidence="8">
    <location>
        <begin position="118"/>
        <end position="135"/>
    </location>
</feature>
<dbReference type="GO" id="GO:0071555">
    <property type="term" value="P:cell wall organization"/>
    <property type="evidence" value="ECO:0007669"/>
    <property type="project" value="TreeGrafter"/>
</dbReference>
<keyword evidence="7" id="KW-0460">Magnesium</keyword>
<keyword evidence="6 8" id="KW-0472">Membrane</keyword>
<proteinExistence type="predicted"/>
<evidence type="ECO:0000256" key="3">
    <source>
        <dbReference type="ARBA" id="ARBA00022679"/>
    </source>
</evidence>
<comment type="cofactor">
    <cofactor evidence="7">
        <name>Mg(2+)</name>
        <dbReference type="ChEBI" id="CHEBI:18420"/>
    </cofactor>
</comment>
<feature type="transmembrane region" description="Helical" evidence="8">
    <location>
        <begin position="87"/>
        <end position="106"/>
    </location>
</feature>
<feature type="transmembrane region" description="Helical" evidence="8">
    <location>
        <begin position="228"/>
        <end position="250"/>
    </location>
</feature>